<sequence>KNTLEAMRDKSYHAPHKDFLNCLYRQAIRRFTQQDADELFHIILNLSQKQIPDAALEVKLVSLPPILCVHLKRFRNDDGFTKKLYDKVTFPETFSTAIFAAGQSENADCLKADEHYSLYAVVVHMGSTMSGHYTAFISSNQDWYYADDSCVQPVRNSDKTAYLLLYRKKSWNSSG</sequence>
<dbReference type="PROSITE" id="PS50235">
    <property type="entry name" value="USP_3"/>
    <property type="match status" value="1"/>
</dbReference>
<dbReference type="InterPro" id="IPR050164">
    <property type="entry name" value="Peptidase_C19"/>
</dbReference>
<dbReference type="PANTHER" id="PTHR24006:SF796">
    <property type="entry name" value="UBL CARBOXYL-TERMINAL HYDROLASE 18-RELATED"/>
    <property type="match status" value="1"/>
</dbReference>
<evidence type="ECO:0000313" key="2">
    <source>
        <dbReference type="Ensembl" id="ENSSGRP00000005902.1"/>
    </source>
</evidence>
<dbReference type="Ensembl" id="ENSSGRT00000006395.1">
    <property type="protein sequence ID" value="ENSSGRP00000005902.1"/>
    <property type="gene ID" value="ENSSGRG00000003897.1"/>
</dbReference>
<dbReference type="InterPro" id="IPR038765">
    <property type="entry name" value="Papain-like_cys_pep_sf"/>
</dbReference>
<feature type="domain" description="USP" evidence="1">
    <location>
        <begin position="1"/>
        <end position="169"/>
    </location>
</feature>
<dbReference type="InterPro" id="IPR028889">
    <property type="entry name" value="USP"/>
</dbReference>
<dbReference type="SUPFAM" id="SSF54001">
    <property type="entry name" value="Cysteine proteinases"/>
    <property type="match status" value="1"/>
</dbReference>
<dbReference type="InParanoid" id="A0A672K8L3"/>
<dbReference type="GO" id="GO:0016579">
    <property type="term" value="P:protein deubiquitination"/>
    <property type="evidence" value="ECO:0007669"/>
    <property type="project" value="InterPro"/>
</dbReference>
<keyword evidence="3" id="KW-1185">Reference proteome</keyword>
<dbReference type="AlphaFoldDB" id="A0A672K8L3"/>
<name>A0A672K8L3_SINGR</name>
<dbReference type="PANTHER" id="PTHR24006">
    <property type="entry name" value="UBIQUITIN CARBOXYL-TERMINAL HYDROLASE"/>
    <property type="match status" value="1"/>
</dbReference>
<dbReference type="Proteomes" id="UP000472262">
    <property type="component" value="Unassembled WGS sequence"/>
</dbReference>
<dbReference type="InterPro" id="IPR018200">
    <property type="entry name" value="USP_CS"/>
</dbReference>
<dbReference type="InterPro" id="IPR001394">
    <property type="entry name" value="Peptidase_C19_UCH"/>
</dbReference>
<dbReference type="GO" id="GO:0005634">
    <property type="term" value="C:nucleus"/>
    <property type="evidence" value="ECO:0007669"/>
    <property type="project" value="TreeGrafter"/>
</dbReference>
<dbReference type="GO" id="GO:0004843">
    <property type="term" value="F:cysteine-type deubiquitinase activity"/>
    <property type="evidence" value="ECO:0007669"/>
    <property type="project" value="InterPro"/>
</dbReference>
<dbReference type="OMA" id="SGEDAWH"/>
<reference evidence="2" key="1">
    <citation type="submission" date="2025-08" db="UniProtKB">
        <authorList>
            <consortium name="Ensembl"/>
        </authorList>
    </citation>
    <scope>IDENTIFICATION</scope>
</reference>
<dbReference type="GO" id="GO:0005829">
    <property type="term" value="C:cytosol"/>
    <property type="evidence" value="ECO:0007669"/>
    <property type="project" value="TreeGrafter"/>
</dbReference>
<accession>A0A672K8L3</accession>
<dbReference type="Gene3D" id="3.90.70.10">
    <property type="entry name" value="Cysteine proteinases"/>
    <property type="match status" value="1"/>
</dbReference>
<protein>
    <submittedName>
        <fullName evidence="2">Ubiquitin specific peptidase 18</fullName>
    </submittedName>
</protein>
<evidence type="ECO:0000313" key="3">
    <source>
        <dbReference type="Proteomes" id="UP000472262"/>
    </source>
</evidence>
<proteinExistence type="predicted"/>
<reference evidence="2" key="2">
    <citation type="submission" date="2025-09" db="UniProtKB">
        <authorList>
            <consortium name="Ensembl"/>
        </authorList>
    </citation>
    <scope>IDENTIFICATION</scope>
</reference>
<dbReference type="PROSITE" id="PS00973">
    <property type="entry name" value="USP_2"/>
    <property type="match status" value="1"/>
</dbReference>
<dbReference type="Pfam" id="PF00443">
    <property type="entry name" value="UCH"/>
    <property type="match status" value="1"/>
</dbReference>
<organism evidence="2 3">
    <name type="scientific">Sinocyclocheilus grahami</name>
    <name type="common">Dianchi golden-line fish</name>
    <name type="synonym">Barbus grahami</name>
    <dbReference type="NCBI Taxonomy" id="75366"/>
    <lineage>
        <taxon>Eukaryota</taxon>
        <taxon>Metazoa</taxon>
        <taxon>Chordata</taxon>
        <taxon>Craniata</taxon>
        <taxon>Vertebrata</taxon>
        <taxon>Euteleostomi</taxon>
        <taxon>Actinopterygii</taxon>
        <taxon>Neopterygii</taxon>
        <taxon>Teleostei</taxon>
        <taxon>Ostariophysi</taxon>
        <taxon>Cypriniformes</taxon>
        <taxon>Cyprinidae</taxon>
        <taxon>Cyprininae</taxon>
        <taxon>Sinocyclocheilus</taxon>
    </lineage>
</organism>
<evidence type="ECO:0000259" key="1">
    <source>
        <dbReference type="PROSITE" id="PS50235"/>
    </source>
</evidence>